<sequence>MTTSPIPIAPRSVRVPTDRRPFPWLGLIILSLGVFLSISSEVTPTGLMPEMSGELGVSEAQIGLLVSFFAFTVVITSAPLTAFTRRVPRKPLLIGVLVVLGLANLATGLAPTYPLIIVARVVGGLAHGLFWSMVPAYSAQLVSREQLGRAVSVTLAGGTLALVLGVPLATALGHAVGWRWAFVAIAVALSLGALAVALWLPAVRKDRIEHADAATGARRDPTVLPVVIVCITVAIVMIGNYAFYTYIAPYLIGPLSVPGDLVSVVLFVYGGAGAIGLVLTGTLFARRTRLGLVIGLAVTAAAVALLAVSAAVPVLSFTALVLWGLAFGMVPPLLQTRMLQTASDRFRDTASAFYTTAFNAGISGGAFVGALLLPRFGLEALPVANVVLTLAGLVILLTVIARGRRHRAM</sequence>
<dbReference type="AlphaFoldDB" id="A0A1H4IXX2"/>
<dbReference type="CDD" id="cd17324">
    <property type="entry name" value="MFS_NepI_like"/>
    <property type="match status" value="1"/>
</dbReference>
<dbReference type="Proteomes" id="UP000199183">
    <property type="component" value="Unassembled WGS sequence"/>
</dbReference>
<dbReference type="OrthoDB" id="2810795at2"/>
<feature type="transmembrane region" description="Helical" evidence="6">
    <location>
        <begin position="116"/>
        <end position="138"/>
    </location>
</feature>
<comment type="subcellular location">
    <subcellularLocation>
        <location evidence="1">Cell membrane</location>
        <topology evidence="1">Multi-pass membrane protein</topology>
    </subcellularLocation>
</comment>
<keyword evidence="2" id="KW-1003">Cell membrane</keyword>
<feature type="transmembrane region" description="Helical" evidence="6">
    <location>
        <begin position="60"/>
        <end position="80"/>
    </location>
</feature>
<dbReference type="Pfam" id="PF07690">
    <property type="entry name" value="MFS_1"/>
    <property type="match status" value="1"/>
</dbReference>
<feature type="transmembrane region" description="Helical" evidence="6">
    <location>
        <begin position="264"/>
        <end position="285"/>
    </location>
</feature>
<feature type="transmembrane region" description="Helical" evidence="6">
    <location>
        <begin position="380"/>
        <end position="401"/>
    </location>
</feature>
<evidence type="ECO:0000256" key="5">
    <source>
        <dbReference type="ARBA" id="ARBA00023136"/>
    </source>
</evidence>
<feature type="transmembrane region" description="Helical" evidence="6">
    <location>
        <begin position="290"/>
        <end position="308"/>
    </location>
</feature>
<dbReference type="InterPro" id="IPR050189">
    <property type="entry name" value="MFS_Efflux_Transporters"/>
</dbReference>
<evidence type="ECO:0000256" key="2">
    <source>
        <dbReference type="ARBA" id="ARBA00022475"/>
    </source>
</evidence>
<dbReference type="InterPro" id="IPR011701">
    <property type="entry name" value="MFS"/>
</dbReference>
<keyword evidence="9" id="KW-1185">Reference proteome</keyword>
<keyword evidence="5 6" id="KW-0472">Membrane</keyword>
<dbReference type="STRING" id="640635.SAMN04489806_0323"/>
<feature type="transmembrane region" description="Helical" evidence="6">
    <location>
        <begin position="150"/>
        <end position="172"/>
    </location>
</feature>
<gene>
    <name evidence="8" type="ORF">SAMN04489806_0323</name>
</gene>
<accession>A0A1H4IXX2</accession>
<evidence type="ECO:0000256" key="3">
    <source>
        <dbReference type="ARBA" id="ARBA00022692"/>
    </source>
</evidence>
<dbReference type="GO" id="GO:0005886">
    <property type="term" value="C:plasma membrane"/>
    <property type="evidence" value="ECO:0007669"/>
    <property type="project" value="UniProtKB-SubCell"/>
</dbReference>
<evidence type="ECO:0000313" key="9">
    <source>
        <dbReference type="Proteomes" id="UP000199183"/>
    </source>
</evidence>
<reference evidence="8 9" key="1">
    <citation type="submission" date="2016-10" db="EMBL/GenBank/DDBJ databases">
        <authorList>
            <person name="de Groot N.N."/>
        </authorList>
    </citation>
    <scope>NUCLEOTIDE SEQUENCE [LARGE SCALE GENOMIC DNA]</scope>
    <source>
        <strain evidence="8 9">DSM 21799</strain>
    </source>
</reference>
<evidence type="ECO:0000256" key="6">
    <source>
        <dbReference type="SAM" id="Phobius"/>
    </source>
</evidence>
<feature type="transmembrane region" description="Helical" evidence="6">
    <location>
        <begin position="21"/>
        <end position="40"/>
    </location>
</feature>
<feature type="domain" description="Major facilitator superfamily (MFS) profile" evidence="7">
    <location>
        <begin position="26"/>
        <end position="404"/>
    </location>
</feature>
<organism evidence="8 9">
    <name type="scientific">Paramicrobacterium humi</name>
    <dbReference type="NCBI Taxonomy" id="640635"/>
    <lineage>
        <taxon>Bacteria</taxon>
        <taxon>Bacillati</taxon>
        <taxon>Actinomycetota</taxon>
        <taxon>Actinomycetes</taxon>
        <taxon>Micrococcales</taxon>
        <taxon>Microbacteriaceae</taxon>
        <taxon>Paramicrobacterium</taxon>
    </lineage>
</organism>
<evidence type="ECO:0000313" key="8">
    <source>
        <dbReference type="EMBL" id="SEB38188.1"/>
    </source>
</evidence>
<evidence type="ECO:0000259" key="7">
    <source>
        <dbReference type="PROSITE" id="PS50850"/>
    </source>
</evidence>
<dbReference type="EMBL" id="FNRY01000001">
    <property type="protein sequence ID" value="SEB38188.1"/>
    <property type="molecule type" value="Genomic_DNA"/>
</dbReference>
<keyword evidence="4 6" id="KW-1133">Transmembrane helix</keyword>
<evidence type="ECO:0000256" key="4">
    <source>
        <dbReference type="ARBA" id="ARBA00022989"/>
    </source>
</evidence>
<name>A0A1H4IXX2_9MICO</name>
<feature type="transmembrane region" description="Helical" evidence="6">
    <location>
        <begin position="354"/>
        <end position="374"/>
    </location>
</feature>
<dbReference type="SUPFAM" id="SSF103473">
    <property type="entry name" value="MFS general substrate transporter"/>
    <property type="match status" value="1"/>
</dbReference>
<dbReference type="RefSeq" id="WP_091179175.1">
    <property type="nucleotide sequence ID" value="NZ_FNRY01000001.1"/>
</dbReference>
<keyword evidence="3 6" id="KW-0812">Transmembrane</keyword>
<dbReference type="PROSITE" id="PS50850">
    <property type="entry name" value="MFS"/>
    <property type="match status" value="1"/>
</dbReference>
<feature type="transmembrane region" description="Helical" evidence="6">
    <location>
        <begin position="314"/>
        <end position="334"/>
    </location>
</feature>
<dbReference type="InterPro" id="IPR020846">
    <property type="entry name" value="MFS_dom"/>
</dbReference>
<evidence type="ECO:0000256" key="1">
    <source>
        <dbReference type="ARBA" id="ARBA00004651"/>
    </source>
</evidence>
<feature type="transmembrane region" description="Helical" evidence="6">
    <location>
        <begin position="92"/>
        <end position="110"/>
    </location>
</feature>
<dbReference type="PANTHER" id="PTHR43124">
    <property type="entry name" value="PURINE EFFLUX PUMP PBUE"/>
    <property type="match status" value="1"/>
</dbReference>
<dbReference type="Gene3D" id="1.20.1250.20">
    <property type="entry name" value="MFS general substrate transporter like domains"/>
    <property type="match status" value="1"/>
</dbReference>
<feature type="transmembrane region" description="Helical" evidence="6">
    <location>
        <begin position="223"/>
        <end position="244"/>
    </location>
</feature>
<proteinExistence type="predicted"/>
<protein>
    <submittedName>
        <fullName evidence="8">Predicted arabinose efflux permease, MFS family</fullName>
    </submittedName>
</protein>
<feature type="transmembrane region" description="Helical" evidence="6">
    <location>
        <begin position="178"/>
        <end position="202"/>
    </location>
</feature>
<dbReference type="PANTHER" id="PTHR43124:SF3">
    <property type="entry name" value="CHLORAMPHENICOL EFFLUX PUMP RV0191"/>
    <property type="match status" value="1"/>
</dbReference>
<dbReference type="GO" id="GO:0022857">
    <property type="term" value="F:transmembrane transporter activity"/>
    <property type="evidence" value="ECO:0007669"/>
    <property type="project" value="InterPro"/>
</dbReference>
<dbReference type="InterPro" id="IPR036259">
    <property type="entry name" value="MFS_trans_sf"/>
</dbReference>